<name>A0A1T1CYY1_9SYNE</name>
<proteinExistence type="predicted"/>
<gene>
    <name evidence="1" type="ORF">BV61_04050</name>
</gene>
<reference evidence="1 2" key="1">
    <citation type="submission" date="2017-02" db="EMBL/GenBank/DDBJ databases">
        <title>Draft Genome Sequences of 'Candidatus Synechococcus spongiarum', Cyanobacterial Symbionts of the Mediterranean Sponge Aplysina aerophoba from two locations.</title>
        <authorList>
            <person name="Slaby B.M."/>
            <person name="Hentschel U."/>
        </authorList>
    </citation>
    <scope>NUCLEOTIDE SEQUENCE [LARGE SCALE GENOMIC DNA]</scope>
    <source>
        <strain evidence="1">LMB bulk15M</strain>
    </source>
</reference>
<sequence length="215" mass="24793">MKMHQQHPLFHLNCWYESLKRRSGTVTERVTILSASLLAFTITAPEPAFAGLEFCNRTTGASTLTLALANYKFGISYVRYGKNNSPDLTIVRNPRWSIRGWWEIPQNECVTAIHHNLNQRHYYYYVYSQDDSYARPGNYRICGHRYNKFHIEYAMNNNKLVQILALKSSGIDSVPVNSGVDLEKACTDLGYGYELLPFNQLDVGDTEEFTWTFID</sequence>
<evidence type="ECO:0000313" key="1">
    <source>
        <dbReference type="EMBL" id="OOV33816.1"/>
    </source>
</evidence>
<accession>A0A1T1CYY1</accession>
<organism evidence="1 2">
    <name type="scientific">Candidatus Synechococcus spongiarum LMB bulk15M</name>
    <dbReference type="NCBI Taxonomy" id="1943582"/>
    <lineage>
        <taxon>Bacteria</taxon>
        <taxon>Bacillati</taxon>
        <taxon>Cyanobacteriota</taxon>
        <taxon>Cyanophyceae</taxon>
        <taxon>Synechococcales</taxon>
        <taxon>Synechococcaceae</taxon>
        <taxon>Synechococcus</taxon>
    </lineage>
</organism>
<dbReference type="Proteomes" id="UP000242636">
    <property type="component" value="Unassembled WGS sequence"/>
</dbReference>
<keyword evidence="2" id="KW-1185">Reference proteome</keyword>
<evidence type="ECO:0008006" key="3">
    <source>
        <dbReference type="Google" id="ProtNLM"/>
    </source>
</evidence>
<dbReference type="Pfam" id="PF06282">
    <property type="entry name" value="DUF1036"/>
    <property type="match status" value="1"/>
</dbReference>
<dbReference type="InterPro" id="IPR009380">
    <property type="entry name" value="DUF1036"/>
</dbReference>
<comment type="caution">
    <text evidence="1">The sequence shown here is derived from an EMBL/GenBank/DDBJ whole genome shotgun (WGS) entry which is preliminary data.</text>
</comment>
<protein>
    <recommendedName>
        <fullName evidence="3">DUF1036 domain-containing protein</fullName>
    </recommendedName>
</protein>
<dbReference type="EMBL" id="MWLD01000052">
    <property type="protein sequence ID" value="OOV33816.1"/>
    <property type="molecule type" value="Genomic_DNA"/>
</dbReference>
<dbReference type="AlphaFoldDB" id="A0A1T1CYY1"/>
<evidence type="ECO:0000313" key="2">
    <source>
        <dbReference type="Proteomes" id="UP000242636"/>
    </source>
</evidence>